<evidence type="ECO:0000256" key="3">
    <source>
        <dbReference type="ARBA" id="ARBA00013253"/>
    </source>
</evidence>
<sequence>MATRVGIALGANLGQRLTNIRVARDMLRGLVDPESLYLQAPIYQSQPVDCSSDAPDFYNTVIEIDYIGEPYELLQMTQAVEFRLGREAVYEQNAPRVIDVDILYFGSGVISEEILTIPHPRLLERRFVLQPLNDIRPNLVLPGDTVTISEHHRYLDSDEPPLTLVQSIW</sequence>
<evidence type="ECO:0000259" key="13">
    <source>
        <dbReference type="Pfam" id="PF01288"/>
    </source>
</evidence>
<evidence type="ECO:0000256" key="7">
    <source>
        <dbReference type="ARBA" id="ARBA00022777"/>
    </source>
</evidence>
<keyword evidence="5 14" id="KW-0808">Transferase</keyword>
<evidence type="ECO:0000256" key="8">
    <source>
        <dbReference type="ARBA" id="ARBA00022840"/>
    </source>
</evidence>
<comment type="similarity">
    <text evidence="2">Belongs to the HPPK family.</text>
</comment>
<keyword evidence="7" id="KW-0418">Kinase</keyword>
<evidence type="ECO:0000256" key="1">
    <source>
        <dbReference type="ARBA" id="ARBA00005051"/>
    </source>
</evidence>
<feature type="domain" description="7,8-dihydro-6-hydroxymethylpterin-pyrophosphokinase" evidence="13">
    <location>
        <begin position="7"/>
        <end position="137"/>
    </location>
</feature>
<evidence type="ECO:0000256" key="12">
    <source>
        <dbReference type="ARBA" id="ARBA00033413"/>
    </source>
</evidence>
<dbReference type="EC" id="2.7.6.3" evidence="3"/>
<accession>A0ABW4Z8H6</accession>
<gene>
    <name evidence="14" type="primary">folK</name>
    <name evidence="14" type="ORF">ACFSW8_02920</name>
</gene>
<dbReference type="PANTHER" id="PTHR43071">
    <property type="entry name" value="2-AMINO-4-HYDROXY-6-HYDROXYMETHYLDIHYDROPTERIDINE PYROPHOSPHOKINASE"/>
    <property type="match status" value="1"/>
</dbReference>
<keyword evidence="15" id="KW-1185">Reference proteome</keyword>
<dbReference type="PANTHER" id="PTHR43071:SF1">
    <property type="entry name" value="2-AMINO-4-HYDROXY-6-HYDROXYMETHYLDIHYDROPTERIDINE PYROPHOSPHOKINASE"/>
    <property type="match status" value="1"/>
</dbReference>
<evidence type="ECO:0000256" key="2">
    <source>
        <dbReference type="ARBA" id="ARBA00005810"/>
    </source>
</evidence>
<dbReference type="GO" id="GO:0003848">
    <property type="term" value="F:2-amino-4-hydroxy-6-hydroxymethyldihydropteridine diphosphokinase activity"/>
    <property type="evidence" value="ECO:0007669"/>
    <property type="project" value="UniProtKB-EC"/>
</dbReference>
<evidence type="ECO:0000256" key="11">
    <source>
        <dbReference type="ARBA" id="ARBA00029766"/>
    </source>
</evidence>
<dbReference type="InterPro" id="IPR000550">
    <property type="entry name" value="Hppk"/>
</dbReference>
<dbReference type="EMBL" id="JBHUJB010000013">
    <property type="protein sequence ID" value="MFD2157846.1"/>
    <property type="molecule type" value="Genomic_DNA"/>
</dbReference>
<dbReference type="SUPFAM" id="SSF55083">
    <property type="entry name" value="6-hydroxymethyl-7,8-dihydropterin pyrophosphokinase, HPPK"/>
    <property type="match status" value="1"/>
</dbReference>
<evidence type="ECO:0000256" key="6">
    <source>
        <dbReference type="ARBA" id="ARBA00022741"/>
    </source>
</evidence>
<keyword evidence="6" id="KW-0547">Nucleotide-binding</keyword>
<dbReference type="Proteomes" id="UP001597389">
    <property type="component" value="Unassembled WGS sequence"/>
</dbReference>
<dbReference type="Pfam" id="PF01288">
    <property type="entry name" value="HPPK"/>
    <property type="match status" value="1"/>
</dbReference>
<dbReference type="CDD" id="cd00483">
    <property type="entry name" value="HPPK"/>
    <property type="match status" value="1"/>
</dbReference>
<organism evidence="14 15">
    <name type="scientific">Rubritalea tangerina</name>
    <dbReference type="NCBI Taxonomy" id="430798"/>
    <lineage>
        <taxon>Bacteria</taxon>
        <taxon>Pseudomonadati</taxon>
        <taxon>Verrucomicrobiota</taxon>
        <taxon>Verrucomicrobiia</taxon>
        <taxon>Verrucomicrobiales</taxon>
        <taxon>Rubritaleaceae</taxon>
        <taxon>Rubritalea</taxon>
    </lineage>
</organism>
<proteinExistence type="inferred from homology"/>
<dbReference type="NCBIfam" id="TIGR01498">
    <property type="entry name" value="folK"/>
    <property type="match status" value="1"/>
</dbReference>
<reference evidence="15" key="1">
    <citation type="journal article" date="2019" name="Int. J. Syst. Evol. Microbiol.">
        <title>The Global Catalogue of Microorganisms (GCM) 10K type strain sequencing project: providing services to taxonomists for standard genome sequencing and annotation.</title>
        <authorList>
            <consortium name="The Broad Institute Genomics Platform"/>
            <consortium name="The Broad Institute Genome Sequencing Center for Infectious Disease"/>
            <person name="Wu L."/>
            <person name="Ma J."/>
        </authorList>
    </citation>
    <scope>NUCLEOTIDE SEQUENCE [LARGE SCALE GENOMIC DNA]</scope>
    <source>
        <strain evidence="15">CCUG 57942</strain>
    </source>
</reference>
<evidence type="ECO:0000313" key="15">
    <source>
        <dbReference type="Proteomes" id="UP001597389"/>
    </source>
</evidence>
<evidence type="ECO:0000256" key="5">
    <source>
        <dbReference type="ARBA" id="ARBA00022679"/>
    </source>
</evidence>
<dbReference type="RefSeq" id="WP_377177397.1">
    <property type="nucleotide sequence ID" value="NZ_JBHUJB010000013.1"/>
</dbReference>
<evidence type="ECO:0000313" key="14">
    <source>
        <dbReference type="EMBL" id="MFD2157846.1"/>
    </source>
</evidence>
<name>A0ABW4Z8H6_9BACT</name>
<evidence type="ECO:0000256" key="10">
    <source>
        <dbReference type="ARBA" id="ARBA00029409"/>
    </source>
</evidence>
<dbReference type="InterPro" id="IPR035907">
    <property type="entry name" value="Hppk_sf"/>
</dbReference>
<dbReference type="Gene3D" id="3.30.70.560">
    <property type="entry name" value="7,8-Dihydro-6-hydroxymethylpterin-pyrophosphokinase HPPK"/>
    <property type="match status" value="1"/>
</dbReference>
<evidence type="ECO:0000256" key="4">
    <source>
        <dbReference type="ARBA" id="ARBA00016218"/>
    </source>
</evidence>
<comment type="pathway">
    <text evidence="1">Cofactor biosynthesis; tetrahydrofolate biosynthesis; 2-amino-4-hydroxy-6-hydroxymethyl-7,8-dihydropteridine diphosphate from 7,8-dihydroneopterin triphosphate: step 4/4.</text>
</comment>
<protein>
    <recommendedName>
        <fullName evidence="4">2-amino-4-hydroxy-6-hydroxymethyldihydropteridine pyrophosphokinase</fullName>
        <ecNumber evidence="3">2.7.6.3</ecNumber>
    </recommendedName>
    <alternativeName>
        <fullName evidence="11">6-hydroxymethyl-7,8-dihydropterin pyrophosphokinase</fullName>
    </alternativeName>
    <alternativeName>
        <fullName evidence="12">7,8-dihydro-6-hydroxymethylpterin-pyrophosphokinase</fullName>
    </alternativeName>
</protein>
<keyword evidence="8" id="KW-0067">ATP-binding</keyword>
<comment type="function">
    <text evidence="10">Catalyzes the transfer of pyrophosphate from adenosine triphosphate (ATP) to 6-hydroxymethyl-7,8-dihydropterin, an enzymatic step in folate biosynthesis pathway.</text>
</comment>
<keyword evidence="9" id="KW-0289">Folate biosynthesis</keyword>
<evidence type="ECO:0000256" key="9">
    <source>
        <dbReference type="ARBA" id="ARBA00022909"/>
    </source>
</evidence>
<comment type="caution">
    <text evidence="14">The sequence shown here is derived from an EMBL/GenBank/DDBJ whole genome shotgun (WGS) entry which is preliminary data.</text>
</comment>